<dbReference type="PANTHER" id="PTHR37299">
    <property type="entry name" value="TRANSCRIPTIONAL REGULATOR-RELATED"/>
    <property type="match status" value="1"/>
</dbReference>
<dbReference type="OrthoDB" id="2168082at2"/>
<dbReference type="RefSeq" id="WP_091499084.1">
    <property type="nucleotide sequence ID" value="NZ_FOMH01000020.1"/>
</dbReference>
<keyword evidence="1" id="KW-0597">Phosphoprotein</keyword>
<evidence type="ECO:0000313" key="4">
    <source>
        <dbReference type="EMBL" id="SFE08215.1"/>
    </source>
</evidence>
<dbReference type="InterPro" id="IPR011006">
    <property type="entry name" value="CheY-like_superfamily"/>
</dbReference>
<dbReference type="GO" id="GO:0003677">
    <property type="term" value="F:DNA binding"/>
    <property type="evidence" value="ECO:0007669"/>
    <property type="project" value="InterPro"/>
</dbReference>
<evidence type="ECO:0000259" key="2">
    <source>
        <dbReference type="PROSITE" id="PS50110"/>
    </source>
</evidence>
<dbReference type="Proteomes" id="UP000199672">
    <property type="component" value="Unassembled WGS sequence"/>
</dbReference>
<dbReference type="PROSITE" id="PS50110">
    <property type="entry name" value="RESPONSE_REGULATORY"/>
    <property type="match status" value="1"/>
</dbReference>
<feature type="domain" description="HTH LytTR-type" evidence="3">
    <location>
        <begin position="130"/>
        <end position="198"/>
    </location>
</feature>
<proteinExistence type="predicted"/>
<evidence type="ECO:0000259" key="3">
    <source>
        <dbReference type="PROSITE" id="PS50930"/>
    </source>
</evidence>
<dbReference type="InterPro" id="IPR007492">
    <property type="entry name" value="LytTR_DNA-bd_dom"/>
</dbReference>
<dbReference type="PROSITE" id="PS50930">
    <property type="entry name" value="HTH_LYTTR"/>
    <property type="match status" value="1"/>
</dbReference>
<accession>A0A1I1XLI2</accession>
<dbReference type="SUPFAM" id="SSF52172">
    <property type="entry name" value="CheY-like"/>
    <property type="match status" value="1"/>
</dbReference>
<dbReference type="GO" id="GO:0000156">
    <property type="term" value="F:phosphorelay response regulator activity"/>
    <property type="evidence" value="ECO:0007669"/>
    <property type="project" value="InterPro"/>
</dbReference>
<dbReference type="AlphaFoldDB" id="A0A1I1XLI2"/>
<feature type="modified residue" description="4-aspartylphosphate" evidence="1">
    <location>
        <position position="55"/>
    </location>
</feature>
<keyword evidence="5" id="KW-1185">Reference proteome</keyword>
<dbReference type="EMBL" id="FOMH01000020">
    <property type="protein sequence ID" value="SFE08215.1"/>
    <property type="molecule type" value="Genomic_DNA"/>
</dbReference>
<evidence type="ECO:0000313" key="5">
    <source>
        <dbReference type="Proteomes" id="UP000199672"/>
    </source>
</evidence>
<sequence length="240" mass="27788">MKLKCIITDDEPMARRGIRGYIEKTDFLSLTAECETAIELNSLLKKESADVIFLDVEMPGLTGMEFLCSASNLPKIIIVSAYEHYALKGFEMDVFDYLLKPVSYERFLKSVNKLFDQKQKEFNSVQTDYIFIKTDKKAKKIMIRDILFIESMENYILIHTANSKETVYCTLKMIAENLPTRNFFQSHRSFIVNADHIQAMEGNIIEIGNHKIPVSRSFKDHIYNTYIEGHFIARNRKAGD</sequence>
<dbReference type="Gene3D" id="3.40.50.2300">
    <property type="match status" value="1"/>
</dbReference>
<dbReference type="SMART" id="SM00448">
    <property type="entry name" value="REC"/>
    <property type="match status" value="1"/>
</dbReference>
<dbReference type="InterPro" id="IPR046947">
    <property type="entry name" value="LytR-like"/>
</dbReference>
<feature type="domain" description="Response regulatory" evidence="2">
    <location>
        <begin position="4"/>
        <end position="115"/>
    </location>
</feature>
<dbReference type="Pfam" id="PF04397">
    <property type="entry name" value="LytTR"/>
    <property type="match status" value="1"/>
</dbReference>
<dbReference type="STRING" id="739143.SAMN05216297_12018"/>
<dbReference type="SMART" id="SM00850">
    <property type="entry name" value="LytTR"/>
    <property type="match status" value="1"/>
</dbReference>
<reference evidence="5" key="1">
    <citation type="submission" date="2016-10" db="EMBL/GenBank/DDBJ databases">
        <authorList>
            <person name="Varghese N."/>
            <person name="Submissions S."/>
        </authorList>
    </citation>
    <scope>NUCLEOTIDE SEQUENCE [LARGE SCALE GENOMIC DNA]</scope>
    <source>
        <strain evidence="5">CGMCC 1.10370</strain>
    </source>
</reference>
<gene>
    <name evidence="4" type="ORF">SAMN05216297_12018</name>
</gene>
<evidence type="ECO:0000256" key="1">
    <source>
        <dbReference type="PROSITE-ProRule" id="PRU00169"/>
    </source>
</evidence>
<dbReference type="Pfam" id="PF00072">
    <property type="entry name" value="Response_reg"/>
    <property type="match status" value="1"/>
</dbReference>
<dbReference type="Gene3D" id="2.40.50.1020">
    <property type="entry name" value="LytTr DNA-binding domain"/>
    <property type="match status" value="1"/>
</dbReference>
<dbReference type="PANTHER" id="PTHR37299:SF1">
    <property type="entry name" value="STAGE 0 SPORULATION PROTEIN A HOMOLOG"/>
    <property type="match status" value="1"/>
</dbReference>
<dbReference type="InterPro" id="IPR001789">
    <property type="entry name" value="Sig_transdc_resp-reg_receiver"/>
</dbReference>
<name>A0A1I1XLI2_9FLAO</name>
<organism evidence="4 5">
    <name type="scientific">Flavobacterium phragmitis</name>
    <dbReference type="NCBI Taxonomy" id="739143"/>
    <lineage>
        <taxon>Bacteria</taxon>
        <taxon>Pseudomonadati</taxon>
        <taxon>Bacteroidota</taxon>
        <taxon>Flavobacteriia</taxon>
        <taxon>Flavobacteriales</taxon>
        <taxon>Flavobacteriaceae</taxon>
        <taxon>Flavobacterium</taxon>
    </lineage>
</organism>
<protein>
    <submittedName>
        <fullName evidence="4">Two component transcriptional regulator, LytTR family</fullName>
    </submittedName>
</protein>